<dbReference type="GO" id="GO:0005886">
    <property type="term" value="C:plasma membrane"/>
    <property type="evidence" value="ECO:0007669"/>
    <property type="project" value="UniProtKB-SubCell"/>
</dbReference>
<keyword evidence="3" id="KW-1003">Cell membrane</keyword>
<accession>A0A9D2ELS2</accession>
<reference evidence="9" key="1">
    <citation type="journal article" date="2021" name="PeerJ">
        <title>Extensive microbial diversity within the chicken gut microbiome revealed by metagenomics and culture.</title>
        <authorList>
            <person name="Gilroy R."/>
            <person name="Ravi A."/>
            <person name="Getino M."/>
            <person name="Pursley I."/>
            <person name="Horton D.L."/>
            <person name="Alikhan N.F."/>
            <person name="Baker D."/>
            <person name="Gharbi K."/>
            <person name="Hall N."/>
            <person name="Watson M."/>
            <person name="Adriaenssens E.M."/>
            <person name="Foster-Nyarko E."/>
            <person name="Jarju S."/>
            <person name="Secka A."/>
            <person name="Antonio M."/>
            <person name="Oren A."/>
            <person name="Chaudhuri R.R."/>
            <person name="La Ragione R."/>
            <person name="Hildebrand F."/>
            <person name="Pallen M.J."/>
        </authorList>
    </citation>
    <scope>NUCLEOTIDE SEQUENCE</scope>
    <source>
        <strain evidence="9">CHK179-28034</strain>
    </source>
</reference>
<comment type="subcellular location">
    <subcellularLocation>
        <location evidence="1 7">Cell membrane</location>
        <topology evidence="1 7">Multi-pass membrane protein</topology>
    </subcellularLocation>
</comment>
<name>A0A9D2ELS2_9FIRM</name>
<feature type="transmembrane region" description="Helical" evidence="7">
    <location>
        <begin position="192"/>
        <end position="214"/>
    </location>
</feature>
<feature type="transmembrane region" description="Helical" evidence="7">
    <location>
        <begin position="100"/>
        <end position="120"/>
    </location>
</feature>
<dbReference type="PANTHER" id="PTHR30193:SF37">
    <property type="entry name" value="INNER MEMBRANE ABC TRANSPORTER PERMEASE PROTEIN YCJO"/>
    <property type="match status" value="1"/>
</dbReference>
<keyword evidence="2 7" id="KW-0813">Transport</keyword>
<evidence type="ECO:0000256" key="6">
    <source>
        <dbReference type="ARBA" id="ARBA00023136"/>
    </source>
</evidence>
<evidence type="ECO:0000259" key="8">
    <source>
        <dbReference type="PROSITE" id="PS50928"/>
    </source>
</evidence>
<evidence type="ECO:0000256" key="4">
    <source>
        <dbReference type="ARBA" id="ARBA00022692"/>
    </source>
</evidence>
<feature type="transmembrane region" description="Helical" evidence="7">
    <location>
        <begin position="67"/>
        <end position="88"/>
    </location>
</feature>
<evidence type="ECO:0000256" key="7">
    <source>
        <dbReference type="RuleBase" id="RU363032"/>
    </source>
</evidence>
<evidence type="ECO:0000256" key="3">
    <source>
        <dbReference type="ARBA" id="ARBA00022475"/>
    </source>
</evidence>
<evidence type="ECO:0000313" key="10">
    <source>
        <dbReference type="Proteomes" id="UP000824049"/>
    </source>
</evidence>
<protein>
    <submittedName>
        <fullName evidence="9">Sugar ABC transporter permease</fullName>
    </submittedName>
</protein>
<dbReference type="CDD" id="cd06261">
    <property type="entry name" value="TM_PBP2"/>
    <property type="match status" value="1"/>
</dbReference>
<keyword evidence="4 7" id="KW-0812">Transmembrane</keyword>
<feature type="domain" description="ABC transmembrane type-1" evidence="8">
    <location>
        <begin position="63"/>
        <end position="272"/>
    </location>
</feature>
<evidence type="ECO:0000256" key="1">
    <source>
        <dbReference type="ARBA" id="ARBA00004651"/>
    </source>
</evidence>
<keyword evidence="6 7" id="KW-0472">Membrane</keyword>
<dbReference type="InterPro" id="IPR035906">
    <property type="entry name" value="MetI-like_sf"/>
</dbReference>
<evidence type="ECO:0000313" key="9">
    <source>
        <dbReference type="EMBL" id="HIZ39964.1"/>
    </source>
</evidence>
<dbReference type="Proteomes" id="UP000824049">
    <property type="component" value="Unassembled WGS sequence"/>
</dbReference>
<feature type="transmembrane region" description="Helical" evidence="7">
    <location>
        <begin position="9"/>
        <end position="29"/>
    </location>
</feature>
<dbReference type="SUPFAM" id="SSF161098">
    <property type="entry name" value="MetI-like"/>
    <property type="match status" value="1"/>
</dbReference>
<dbReference type="Pfam" id="PF00528">
    <property type="entry name" value="BPD_transp_1"/>
    <property type="match status" value="1"/>
</dbReference>
<evidence type="ECO:0000256" key="5">
    <source>
        <dbReference type="ARBA" id="ARBA00022989"/>
    </source>
</evidence>
<feature type="transmembrane region" description="Helical" evidence="7">
    <location>
        <begin position="146"/>
        <end position="171"/>
    </location>
</feature>
<dbReference type="Gene3D" id="1.10.3720.10">
    <property type="entry name" value="MetI-like"/>
    <property type="match status" value="1"/>
</dbReference>
<feature type="transmembrane region" description="Helical" evidence="7">
    <location>
        <begin position="254"/>
        <end position="272"/>
    </location>
</feature>
<reference evidence="9" key="2">
    <citation type="submission" date="2021-04" db="EMBL/GenBank/DDBJ databases">
        <authorList>
            <person name="Gilroy R."/>
        </authorList>
    </citation>
    <scope>NUCLEOTIDE SEQUENCE</scope>
    <source>
        <strain evidence="9">CHK179-28034</strain>
    </source>
</reference>
<evidence type="ECO:0000256" key="2">
    <source>
        <dbReference type="ARBA" id="ARBA00022448"/>
    </source>
</evidence>
<gene>
    <name evidence="9" type="ORF">H9968_08585</name>
</gene>
<dbReference type="InterPro" id="IPR000515">
    <property type="entry name" value="MetI-like"/>
</dbReference>
<dbReference type="GO" id="GO:0055085">
    <property type="term" value="P:transmembrane transport"/>
    <property type="evidence" value="ECO:0007669"/>
    <property type="project" value="InterPro"/>
</dbReference>
<proteinExistence type="inferred from homology"/>
<dbReference type="PROSITE" id="PS50928">
    <property type="entry name" value="ABC_TM1"/>
    <property type="match status" value="1"/>
</dbReference>
<dbReference type="AlphaFoldDB" id="A0A9D2ELS2"/>
<keyword evidence="5 7" id="KW-1133">Transmembrane helix</keyword>
<organism evidence="9 10">
    <name type="scientific">Candidatus Anaerobutyricum stercoris</name>
    <dbReference type="NCBI Taxonomy" id="2838457"/>
    <lineage>
        <taxon>Bacteria</taxon>
        <taxon>Bacillati</taxon>
        <taxon>Bacillota</taxon>
        <taxon>Clostridia</taxon>
        <taxon>Lachnospirales</taxon>
        <taxon>Lachnospiraceae</taxon>
        <taxon>Anaerobutyricum</taxon>
    </lineage>
</organism>
<dbReference type="EMBL" id="DXBR01000076">
    <property type="protein sequence ID" value="HIZ39964.1"/>
    <property type="molecule type" value="Genomic_DNA"/>
</dbReference>
<comment type="similarity">
    <text evidence="7">Belongs to the binding-protein-dependent transport system permease family.</text>
</comment>
<dbReference type="PANTHER" id="PTHR30193">
    <property type="entry name" value="ABC TRANSPORTER PERMEASE PROTEIN"/>
    <property type="match status" value="1"/>
</dbReference>
<dbReference type="InterPro" id="IPR051393">
    <property type="entry name" value="ABC_transporter_permease"/>
</dbReference>
<comment type="caution">
    <text evidence="9">The sequence shown here is derived from an EMBL/GenBank/DDBJ whole genome shotgun (WGS) entry which is preliminary data.</text>
</comment>
<sequence>MMKKNVWKGVFFLLPSMAGVSIFVLLPFLDVLRRAFTSAIGGQFVGISNFQSVLTNDAFRQAAGNSIRFTVICIPLLLLSSLALSLWIRRIGKRGGFFKSIYLIPMAIPVSSIVLLWKYFFHGQGLLNGFLHLFGISGADWMNTKYSFWILVFTYLWKNIGYDVILWLAGLSAIPESIYEAARVDGAGERECLFYITLPNLLPSFFTITVLSLLNSFKVFREAYLIGGSYPEEHMYLLQHVFQNWFRDLSLDKLSAAAVLVFFIIFVLILLLKNRLQKEDNI</sequence>